<evidence type="ECO:0000256" key="1">
    <source>
        <dbReference type="ARBA" id="ARBA00008857"/>
    </source>
</evidence>
<dbReference type="PANTHER" id="PTHR30349">
    <property type="entry name" value="PHAGE INTEGRASE-RELATED"/>
    <property type="match status" value="1"/>
</dbReference>
<evidence type="ECO:0000256" key="2">
    <source>
        <dbReference type="ARBA" id="ARBA00023125"/>
    </source>
</evidence>
<dbReference type="Pfam" id="PF00589">
    <property type="entry name" value="Phage_integrase"/>
    <property type="match status" value="1"/>
</dbReference>
<dbReference type="InterPro" id="IPR013762">
    <property type="entry name" value="Integrase-like_cat_sf"/>
</dbReference>
<dbReference type="Gene3D" id="1.10.443.10">
    <property type="entry name" value="Intergrase catalytic core"/>
    <property type="match status" value="1"/>
</dbReference>
<gene>
    <name evidence="5" type="ORF">RQP52_32540</name>
</gene>
<evidence type="ECO:0000256" key="3">
    <source>
        <dbReference type="ARBA" id="ARBA00023172"/>
    </source>
</evidence>
<keyword evidence="2" id="KW-0238">DNA-binding</keyword>
<protein>
    <submittedName>
        <fullName evidence="5">Tyrosine-type recombinase/integrase</fullName>
    </submittedName>
</protein>
<comment type="similarity">
    <text evidence="1">Belongs to the 'phage' integrase family.</text>
</comment>
<name>A0ABU3RP00_9BACL</name>
<dbReference type="InterPro" id="IPR011010">
    <property type="entry name" value="DNA_brk_join_enz"/>
</dbReference>
<dbReference type="EMBL" id="JAWCUD010000016">
    <property type="protein sequence ID" value="MDU0205816.1"/>
    <property type="molecule type" value="Genomic_DNA"/>
</dbReference>
<comment type="caution">
    <text evidence="5">The sequence shown here is derived from an EMBL/GenBank/DDBJ whole genome shotgun (WGS) entry which is preliminary data.</text>
</comment>
<dbReference type="PANTHER" id="PTHR30349:SF41">
    <property type="entry name" value="INTEGRASE_RECOMBINASE PROTEIN MJ0367-RELATED"/>
    <property type="match status" value="1"/>
</dbReference>
<reference evidence="5 6" key="1">
    <citation type="submission" date="2023-10" db="EMBL/GenBank/DDBJ databases">
        <title>Paenibacillus strain PFR10 Genome sequencing and assembly.</title>
        <authorList>
            <person name="Kim I."/>
        </authorList>
    </citation>
    <scope>NUCLEOTIDE SEQUENCE [LARGE SCALE GENOMIC DNA]</scope>
    <source>
        <strain evidence="5 6">PFR10</strain>
    </source>
</reference>
<accession>A0ABU3RP00</accession>
<evidence type="ECO:0000313" key="5">
    <source>
        <dbReference type="EMBL" id="MDU0205816.1"/>
    </source>
</evidence>
<keyword evidence="3" id="KW-0233">DNA recombination</keyword>
<dbReference type="Proteomes" id="UP001260980">
    <property type="component" value="Unassembled WGS sequence"/>
</dbReference>
<dbReference type="InterPro" id="IPR050090">
    <property type="entry name" value="Tyrosine_recombinase_XerCD"/>
</dbReference>
<feature type="domain" description="Tyr recombinase" evidence="4">
    <location>
        <begin position="128"/>
        <end position="310"/>
    </location>
</feature>
<organism evidence="5 6">
    <name type="scientific">Paenibacillus violae</name>
    <dbReference type="NCBI Taxonomy" id="3077234"/>
    <lineage>
        <taxon>Bacteria</taxon>
        <taxon>Bacillati</taxon>
        <taxon>Bacillota</taxon>
        <taxon>Bacilli</taxon>
        <taxon>Bacillales</taxon>
        <taxon>Paenibacillaceae</taxon>
        <taxon>Paenibacillus</taxon>
    </lineage>
</organism>
<evidence type="ECO:0000259" key="4">
    <source>
        <dbReference type="PROSITE" id="PS51898"/>
    </source>
</evidence>
<dbReference type="SUPFAM" id="SSF56349">
    <property type="entry name" value="DNA breaking-rejoining enzymes"/>
    <property type="match status" value="1"/>
</dbReference>
<proteinExistence type="inferred from homology"/>
<evidence type="ECO:0000313" key="6">
    <source>
        <dbReference type="Proteomes" id="UP001260980"/>
    </source>
</evidence>
<dbReference type="InterPro" id="IPR002104">
    <property type="entry name" value="Integrase_catalytic"/>
</dbReference>
<keyword evidence="6" id="KW-1185">Reference proteome</keyword>
<dbReference type="PROSITE" id="PS51898">
    <property type="entry name" value="TYR_RECOMBINASE"/>
    <property type="match status" value="1"/>
</dbReference>
<sequence>MTMRLIHKDIERFIQQSAYSEGVKKKNTKYLLHFADYLGLRLDQPPDQVNLERIYEFKELSGMILYGPIQAEIIDEFFSSIHDYNPFYLKETRHALGSFFRYLQRNYKFPNPIPFLSFQIQSKMPHIRPNRSLSKHEVLRLLHAIISHSKDLDRDLLLFTLLLSSGCRIREIIELKVSNFEFSHHIFKITKAKNKRQRVGFLVDGMSEAIQRYCRRHQLAEADYLFKLDTAHPLTYKRAQELLQKYEQLANIPHITLHGTRHTFTTMMNESGCDITTIQQMLGHQPNQLDVTKRYIDQNVIKNKGIRVLENEELIFFLKSTFMK</sequence>